<evidence type="ECO:0000313" key="2">
    <source>
        <dbReference type="Proteomes" id="UP000634136"/>
    </source>
</evidence>
<name>A0A834WCU5_9FABA</name>
<dbReference type="Proteomes" id="UP000634136">
    <property type="component" value="Unassembled WGS sequence"/>
</dbReference>
<proteinExistence type="predicted"/>
<reference evidence="1" key="1">
    <citation type="submission" date="2020-09" db="EMBL/GenBank/DDBJ databases">
        <title>Genome-Enabled Discovery of Anthraquinone Biosynthesis in Senna tora.</title>
        <authorList>
            <person name="Kang S.-H."/>
            <person name="Pandey R.P."/>
            <person name="Lee C.-M."/>
            <person name="Sim J.-S."/>
            <person name="Jeong J.-T."/>
            <person name="Choi B.-S."/>
            <person name="Jung M."/>
            <person name="Ginzburg D."/>
            <person name="Zhao K."/>
            <person name="Won S.Y."/>
            <person name="Oh T.-J."/>
            <person name="Yu Y."/>
            <person name="Kim N.-H."/>
            <person name="Lee O.R."/>
            <person name="Lee T.-H."/>
            <person name="Bashyal P."/>
            <person name="Kim T.-S."/>
            <person name="Lee W.-H."/>
            <person name="Kawkins C."/>
            <person name="Kim C.-K."/>
            <person name="Kim J.S."/>
            <person name="Ahn B.O."/>
            <person name="Rhee S.Y."/>
            <person name="Sohng J.K."/>
        </authorList>
    </citation>
    <scope>NUCLEOTIDE SEQUENCE</scope>
    <source>
        <tissue evidence="1">Leaf</tissue>
    </source>
</reference>
<comment type="caution">
    <text evidence="1">The sequence shown here is derived from an EMBL/GenBank/DDBJ whole genome shotgun (WGS) entry which is preliminary data.</text>
</comment>
<evidence type="ECO:0000313" key="1">
    <source>
        <dbReference type="EMBL" id="KAF7818675.1"/>
    </source>
</evidence>
<sequence length="38" mass="4138">MAKAKLSLVYQSRHKISFVPSGSHKGVNKLGLLLAVMQ</sequence>
<organism evidence="1 2">
    <name type="scientific">Senna tora</name>
    <dbReference type="NCBI Taxonomy" id="362788"/>
    <lineage>
        <taxon>Eukaryota</taxon>
        <taxon>Viridiplantae</taxon>
        <taxon>Streptophyta</taxon>
        <taxon>Embryophyta</taxon>
        <taxon>Tracheophyta</taxon>
        <taxon>Spermatophyta</taxon>
        <taxon>Magnoliopsida</taxon>
        <taxon>eudicotyledons</taxon>
        <taxon>Gunneridae</taxon>
        <taxon>Pentapetalae</taxon>
        <taxon>rosids</taxon>
        <taxon>fabids</taxon>
        <taxon>Fabales</taxon>
        <taxon>Fabaceae</taxon>
        <taxon>Caesalpinioideae</taxon>
        <taxon>Cassia clade</taxon>
        <taxon>Senna</taxon>
    </lineage>
</organism>
<gene>
    <name evidence="1" type="ORF">G2W53_024130</name>
</gene>
<dbReference type="AlphaFoldDB" id="A0A834WCU5"/>
<keyword evidence="2" id="KW-1185">Reference proteome</keyword>
<accession>A0A834WCU5</accession>
<protein>
    <submittedName>
        <fullName evidence="1">Uncharacterized protein</fullName>
    </submittedName>
</protein>
<dbReference type="EMBL" id="JAAIUW010000008">
    <property type="protein sequence ID" value="KAF7818675.1"/>
    <property type="molecule type" value="Genomic_DNA"/>
</dbReference>